<protein>
    <submittedName>
        <fullName evidence="2">Uncharacterized protein</fullName>
    </submittedName>
</protein>
<sequence length="224" mass="25391">MSHENGDSRKEAGCKEVTDARFPSKRISSERRQHVKVQTLSRTWKPWHSRSSCAPLEAVKTPEDPCRTMSTITEIKTEPERPLSLHDVKSTEYEVDDLPAKSPEELVYLAVKKLTSINVELINFRTTLYKEMNVPLMIIDYTYLVPDEFLLDASCPLLELGLPIDQPASFIQSGKEGDFMKLGEIYRITRSSLPGKVRYLILRGRPKEGLVLTQPNPTCVGDRG</sequence>
<dbReference type="OrthoDB" id="4202165at2759"/>
<gene>
    <name evidence="2" type="ORF">K435DRAFT_965915</name>
</gene>
<feature type="compositionally biased region" description="Basic and acidic residues" evidence="1">
    <location>
        <begin position="1"/>
        <end position="19"/>
    </location>
</feature>
<keyword evidence="3" id="KW-1185">Reference proteome</keyword>
<dbReference type="Proteomes" id="UP000297245">
    <property type="component" value="Unassembled WGS sequence"/>
</dbReference>
<reference evidence="2 3" key="1">
    <citation type="journal article" date="2019" name="Nat. Ecol. Evol.">
        <title>Megaphylogeny resolves global patterns of mushroom evolution.</title>
        <authorList>
            <person name="Varga T."/>
            <person name="Krizsan K."/>
            <person name="Foldi C."/>
            <person name="Dima B."/>
            <person name="Sanchez-Garcia M."/>
            <person name="Sanchez-Ramirez S."/>
            <person name="Szollosi G.J."/>
            <person name="Szarkandi J.G."/>
            <person name="Papp V."/>
            <person name="Albert L."/>
            <person name="Andreopoulos W."/>
            <person name="Angelini C."/>
            <person name="Antonin V."/>
            <person name="Barry K.W."/>
            <person name="Bougher N.L."/>
            <person name="Buchanan P."/>
            <person name="Buyck B."/>
            <person name="Bense V."/>
            <person name="Catcheside P."/>
            <person name="Chovatia M."/>
            <person name="Cooper J."/>
            <person name="Damon W."/>
            <person name="Desjardin D."/>
            <person name="Finy P."/>
            <person name="Geml J."/>
            <person name="Haridas S."/>
            <person name="Hughes K."/>
            <person name="Justo A."/>
            <person name="Karasinski D."/>
            <person name="Kautmanova I."/>
            <person name="Kiss B."/>
            <person name="Kocsube S."/>
            <person name="Kotiranta H."/>
            <person name="LaButti K.M."/>
            <person name="Lechner B.E."/>
            <person name="Liimatainen K."/>
            <person name="Lipzen A."/>
            <person name="Lukacs Z."/>
            <person name="Mihaltcheva S."/>
            <person name="Morgado L.N."/>
            <person name="Niskanen T."/>
            <person name="Noordeloos M.E."/>
            <person name="Ohm R.A."/>
            <person name="Ortiz-Santana B."/>
            <person name="Ovrebo C."/>
            <person name="Racz N."/>
            <person name="Riley R."/>
            <person name="Savchenko A."/>
            <person name="Shiryaev A."/>
            <person name="Soop K."/>
            <person name="Spirin V."/>
            <person name="Szebenyi C."/>
            <person name="Tomsovsky M."/>
            <person name="Tulloss R.E."/>
            <person name="Uehling J."/>
            <person name="Grigoriev I.V."/>
            <person name="Vagvolgyi C."/>
            <person name="Papp T."/>
            <person name="Martin F.M."/>
            <person name="Miettinen O."/>
            <person name="Hibbett D.S."/>
            <person name="Nagy L.G."/>
        </authorList>
    </citation>
    <scope>NUCLEOTIDE SEQUENCE [LARGE SCALE GENOMIC DNA]</scope>
    <source>
        <strain evidence="2 3">CBS 962.96</strain>
    </source>
</reference>
<dbReference type="AlphaFoldDB" id="A0A4S8M482"/>
<dbReference type="EMBL" id="ML179175">
    <property type="protein sequence ID" value="THU96523.1"/>
    <property type="molecule type" value="Genomic_DNA"/>
</dbReference>
<accession>A0A4S8M482</accession>
<feature type="region of interest" description="Disordered" evidence="1">
    <location>
        <begin position="1"/>
        <end position="33"/>
    </location>
</feature>
<proteinExistence type="predicted"/>
<evidence type="ECO:0000313" key="2">
    <source>
        <dbReference type="EMBL" id="THU96523.1"/>
    </source>
</evidence>
<evidence type="ECO:0000256" key="1">
    <source>
        <dbReference type="SAM" id="MobiDB-lite"/>
    </source>
</evidence>
<organism evidence="2 3">
    <name type="scientific">Dendrothele bispora (strain CBS 962.96)</name>
    <dbReference type="NCBI Taxonomy" id="1314807"/>
    <lineage>
        <taxon>Eukaryota</taxon>
        <taxon>Fungi</taxon>
        <taxon>Dikarya</taxon>
        <taxon>Basidiomycota</taxon>
        <taxon>Agaricomycotina</taxon>
        <taxon>Agaricomycetes</taxon>
        <taxon>Agaricomycetidae</taxon>
        <taxon>Agaricales</taxon>
        <taxon>Agaricales incertae sedis</taxon>
        <taxon>Dendrothele</taxon>
    </lineage>
</organism>
<name>A0A4S8M482_DENBC</name>
<evidence type="ECO:0000313" key="3">
    <source>
        <dbReference type="Proteomes" id="UP000297245"/>
    </source>
</evidence>